<dbReference type="PANTHER" id="PTHR34265:SF1">
    <property type="entry name" value="TYPE III PANTOTHENATE KINASE"/>
    <property type="match status" value="1"/>
</dbReference>
<dbReference type="EMBL" id="CP053452">
    <property type="protein sequence ID" value="QJW99530.1"/>
    <property type="molecule type" value="Genomic_DNA"/>
</dbReference>
<comment type="cofactor">
    <cofactor evidence="2">
        <name>K(+)</name>
        <dbReference type="ChEBI" id="CHEBI:29103"/>
    </cofactor>
</comment>
<dbReference type="SUPFAM" id="SSF53067">
    <property type="entry name" value="Actin-like ATPase domain"/>
    <property type="match status" value="2"/>
</dbReference>
<keyword evidence="12 16" id="KW-0630">Potassium</keyword>
<accession>A0A6M5Z1L1</accession>
<evidence type="ECO:0000256" key="9">
    <source>
        <dbReference type="ARBA" id="ARBA00022741"/>
    </source>
</evidence>
<dbReference type="HAMAP" id="MF_01274">
    <property type="entry name" value="Pantothen_kinase_3"/>
    <property type="match status" value="1"/>
</dbReference>
<protein>
    <recommendedName>
        <fullName evidence="15 16">Type III pantothenate kinase</fullName>
        <ecNumber evidence="6 16">2.7.1.33</ecNumber>
    </recommendedName>
    <alternativeName>
        <fullName evidence="16">PanK-III</fullName>
    </alternativeName>
    <alternativeName>
        <fullName evidence="16">Pantothenic acid kinase</fullName>
    </alternativeName>
</protein>
<dbReference type="GO" id="GO:0005737">
    <property type="term" value="C:cytoplasm"/>
    <property type="evidence" value="ECO:0007669"/>
    <property type="project" value="UniProtKB-SubCell"/>
</dbReference>
<dbReference type="GO" id="GO:0005524">
    <property type="term" value="F:ATP binding"/>
    <property type="evidence" value="ECO:0007669"/>
    <property type="project" value="UniProtKB-UniRule"/>
</dbReference>
<dbReference type="GO" id="GO:0046872">
    <property type="term" value="F:metal ion binding"/>
    <property type="evidence" value="ECO:0007669"/>
    <property type="project" value="UniProtKB-KW"/>
</dbReference>
<evidence type="ECO:0000313" key="18">
    <source>
        <dbReference type="Proteomes" id="UP000503447"/>
    </source>
</evidence>
<comment type="cofactor">
    <cofactor evidence="16">
        <name>NH4(+)</name>
        <dbReference type="ChEBI" id="CHEBI:28938"/>
    </cofactor>
    <cofactor evidence="16">
        <name>K(+)</name>
        <dbReference type="ChEBI" id="CHEBI:29103"/>
    </cofactor>
    <text evidence="16">A monovalent cation. Ammonium or potassium.</text>
</comment>
<keyword evidence="16" id="KW-0479">Metal-binding</keyword>
<organism evidence="17 18">
    <name type="scientific">Frigoriglobus tundricola</name>
    <dbReference type="NCBI Taxonomy" id="2774151"/>
    <lineage>
        <taxon>Bacteria</taxon>
        <taxon>Pseudomonadati</taxon>
        <taxon>Planctomycetota</taxon>
        <taxon>Planctomycetia</taxon>
        <taxon>Gemmatales</taxon>
        <taxon>Gemmataceae</taxon>
        <taxon>Frigoriglobus</taxon>
    </lineage>
</organism>
<dbReference type="RefSeq" id="WP_171474482.1">
    <property type="nucleotide sequence ID" value="NZ_CP053452.2"/>
</dbReference>
<dbReference type="CDD" id="cd24015">
    <property type="entry name" value="ASKHA_NBD_PanK-III"/>
    <property type="match status" value="1"/>
</dbReference>
<dbReference type="Pfam" id="PF03309">
    <property type="entry name" value="Pan_kinase"/>
    <property type="match status" value="1"/>
</dbReference>
<dbReference type="UniPathway" id="UPA00241">
    <property type="reaction ID" value="UER00352"/>
</dbReference>
<evidence type="ECO:0000313" key="17">
    <source>
        <dbReference type="EMBL" id="QJW99530.1"/>
    </source>
</evidence>
<keyword evidence="10 16" id="KW-0418">Kinase</keyword>
<evidence type="ECO:0000256" key="16">
    <source>
        <dbReference type="HAMAP-Rule" id="MF_01274"/>
    </source>
</evidence>
<evidence type="ECO:0000256" key="10">
    <source>
        <dbReference type="ARBA" id="ARBA00022777"/>
    </source>
</evidence>
<comment type="catalytic activity">
    <reaction evidence="1 16">
        <text>(R)-pantothenate + ATP = (R)-4'-phosphopantothenate + ADP + H(+)</text>
        <dbReference type="Rhea" id="RHEA:16373"/>
        <dbReference type="ChEBI" id="CHEBI:10986"/>
        <dbReference type="ChEBI" id="CHEBI:15378"/>
        <dbReference type="ChEBI" id="CHEBI:29032"/>
        <dbReference type="ChEBI" id="CHEBI:30616"/>
        <dbReference type="ChEBI" id="CHEBI:456216"/>
        <dbReference type="EC" id="2.7.1.33"/>
    </reaction>
</comment>
<evidence type="ECO:0000256" key="14">
    <source>
        <dbReference type="ARBA" id="ARBA00038036"/>
    </source>
</evidence>
<keyword evidence="13 16" id="KW-0173">Coenzyme A biosynthesis</keyword>
<evidence type="ECO:0000256" key="3">
    <source>
        <dbReference type="ARBA" id="ARBA00004496"/>
    </source>
</evidence>
<keyword evidence="9 16" id="KW-0547">Nucleotide-binding</keyword>
<comment type="function">
    <text evidence="16">Catalyzes the phosphorylation of pantothenate (Pan), the first step in CoA biosynthesis.</text>
</comment>
<keyword evidence="18" id="KW-1185">Reference proteome</keyword>
<evidence type="ECO:0000256" key="4">
    <source>
        <dbReference type="ARBA" id="ARBA00005225"/>
    </source>
</evidence>
<evidence type="ECO:0000256" key="1">
    <source>
        <dbReference type="ARBA" id="ARBA00001206"/>
    </source>
</evidence>
<dbReference type="InterPro" id="IPR043129">
    <property type="entry name" value="ATPase_NBD"/>
</dbReference>
<dbReference type="PANTHER" id="PTHR34265">
    <property type="entry name" value="TYPE III PANTOTHENATE KINASE"/>
    <property type="match status" value="1"/>
</dbReference>
<evidence type="ECO:0000256" key="7">
    <source>
        <dbReference type="ARBA" id="ARBA00022490"/>
    </source>
</evidence>
<feature type="binding site" evidence="16">
    <location>
        <position position="182"/>
    </location>
    <ligand>
        <name>substrate</name>
    </ligand>
</feature>
<name>A0A6M5Z1L1_9BACT</name>
<comment type="subcellular location">
    <subcellularLocation>
        <location evidence="3 16">Cytoplasm</location>
    </subcellularLocation>
</comment>
<keyword evidence="8 16" id="KW-0808">Transferase</keyword>
<dbReference type="InterPro" id="IPR004619">
    <property type="entry name" value="Type_III_PanK"/>
</dbReference>
<keyword evidence="7 16" id="KW-0963">Cytoplasm</keyword>
<evidence type="ECO:0000256" key="15">
    <source>
        <dbReference type="ARBA" id="ARBA00040883"/>
    </source>
</evidence>
<evidence type="ECO:0000256" key="13">
    <source>
        <dbReference type="ARBA" id="ARBA00022993"/>
    </source>
</evidence>
<feature type="binding site" evidence="16">
    <location>
        <position position="127"/>
    </location>
    <ligand>
        <name>ATP</name>
        <dbReference type="ChEBI" id="CHEBI:30616"/>
    </ligand>
</feature>
<evidence type="ECO:0000256" key="11">
    <source>
        <dbReference type="ARBA" id="ARBA00022840"/>
    </source>
</evidence>
<comment type="caution">
    <text evidence="16">Lacks conserved residue(s) required for the propagation of feature annotation.</text>
</comment>
<comment type="subunit">
    <text evidence="5 16">Homodimer.</text>
</comment>
<dbReference type="GO" id="GO:0004594">
    <property type="term" value="F:pantothenate kinase activity"/>
    <property type="evidence" value="ECO:0007669"/>
    <property type="project" value="UniProtKB-UniRule"/>
</dbReference>
<gene>
    <name evidence="16" type="primary">coaX</name>
    <name evidence="17" type="ORF">FTUN_7142</name>
</gene>
<proteinExistence type="inferred from homology"/>
<feature type="binding site" evidence="16">
    <location>
        <position position="124"/>
    </location>
    <ligand>
        <name>K(+)</name>
        <dbReference type="ChEBI" id="CHEBI:29103"/>
    </ligand>
</feature>
<dbReference type="Proteomes" id="UP000503447">
    <property type="component" value="Chromosome"/>
</dbReference>
<keyword evidence="11 16" id="KW-0067">ATP-binding</keyword>
<comment type="pathway">
    <text evidence="4 16">Cofactor biosynthesis; coenzyme A biosynthesis; CoA from (R)-pantothenate: step 1/5.</text>
</comment>
<dbReference type="GO" id="GO:0015937">
    <property type="term" value="P:coenzyme A biosynthetic process"/>
    <property type="evidence" value="ECO:0007669"/>
    <property type="project" value="UniProtKB-UniRule"/>
</dbReference>
<dbReference type="KEGG" id="ftj:FTUN_7142"/>
<evidence type="ECO:0000256" key="12">
    <source>
        <dbReference type="ARBA" id="ARBA00022958"/>
    </source>
</evidence>
<reference evidence="18" key="1">
    <citation type="submission" date="2020-05" db="EMBL/GenBank/DDBJ databases">
        <title>Frigoriglobus tundricola gen. nov., sp. nov., a psychrotolerant cellulolytic planctomycete of the family Gemmataceae with two divergent copies of 16S rRNA gene.</title>
        <authorList>
            <person name="Kulichevskaya I.S."/>
            <person name="Ivanova A.A."/>
            <person name="Naumoff D.G."/>
            <person name="Beletsky A.V."/>
            <person name="Rijpstra W.I.C."/>
            <person name="Sinninghe Damste J.S."/>
            <person name="Mardanov A.V."/>
            <person name="Ravin N.V."/>
            <person name="Dedysh S.N."/>
        </authorList>
    </citation>
    <scope>NUCLEOTIDE SEQUENCE [LARGE SCALE GENOMIC DNA]</scope>
    <source>
        <strain evidence="18">PL17</strain>
    </source>
</reference>
<evidence type="ECO:0000256" key="5">
    <source>
        <dbReference type="ARBA" id="ARBA00011738"/>
    </source>
</evidence>
<evidence type="ECO:0000256" key="8">
    <source>
        <dbReference type="ARBA" id="ARBA00022679"/>
    </source>
</evidence>
<feature type="active site" description="Proton acceptor" evidence="16">
    <location>
        <position position="102"/>
    </location>
</feature>
<dbReference type="Gene3D" id="3.30.420.40">
    <property type="match status" value="2"/>
</dbReference>
<comment type="similarity">
    <text evidence="14 16">Belongs to the type III pantothenate kinase family.</text>
</comment>
<evidence type="ECO:0000256" key="6">
    <source>
        <dbReference type="ARBA" id="ARBA00012102"/>
    </source>
</evidence>
<dbReference type="NCBIfam" id="TIGR00671">
    <property type="entry name" value="baf"/>
    <property type="match status" value="1"/>
</dbReference>
<feature type="binding site" evidence="16">
    <location>
        <begin position="100"/>
        <end position="103"/>
    </location>
    <ligand>
        <name>substrate</name>
    </ligand>
</feature>
<sequence>MTPDVVVDIGNTRMKWGRCADGCVADVVRLPLDDAAVWEAELAQFPAPRTGARRWAVASVNPPALHRFVAWARDHGETAVFEDYTALPIRVSVDEPARVGLDRLFGAVAARALVPAGAPAVTVDVGTAVTVNLIDAAGSFQGGAIFPGPRLMARALNEFTAKLPLSEPRNNYADFRAPAKNTADAIRTGILAALSGGVVQLLGALADQCSVPLWVFVTGGGAHLLDGLDLSRVADLVMVPSLTLEGIRIAAEALP</sequence>
<dbReference type="EC" id="2.7.1.33" evidence="6 16"/>
<evidence type="ECO:0000256" key="2">
    <source>
        <dbReference type="ARBA" id="ARBA00001958"/>
    </source>
</evidence>
<dbReference type="AlphaFoldDB" id="A0A6M5Z1L1"/>
<feature type="binding site" evidence="16">
    <location>
        <begin position="8"/>
        <end position="15"/>
    </location>
    <ligand>
        <name>ATP</name>
        <dbReference type="ChEBI" id="CHEBI:30616"/>
    </ligand>
</feature>